<proteinExistence type="inferred from homology"/>
<keyword evidence="2" id="KW-0408">Iron</keyword>
<keyword evidence="2" id="KW-0503">Monooxygenase</keyword>
<dbReference type="PRINTS" id="PR00359">
    <property type="entry name" value="BP450"/>
</dbReference>
<dbReference type="PANTHER" id="PTHR46696">
    <property type="entry name" value="P450, PUTATIVE (EUROFUNG)-RELATED"/>
    <property type="match status" value="1"/>
</dbReference>
<keyword evidence="2" id="KW-0349">Heme</keyword>
<accession>A0ABS5VWY3</accession>
<dbReference type="CDD" id="cd00302">
    <property type="entry name" value="cytochrome_P450"/>
    <property type="match status" value="1"/>
</dbReference>
<dbReference type="EMBL" id="JAHESD010000054">
    <property type="protein sequence ID" value="MBT1705389.1"/>
    <property type="molecule type" value="Genomic_DNA"/>
</dbReference>
<dbReference type="PROSITE" id="PS00086">
    <property type="entry name" value="CYTOCHROME_P450"/>
    <property type="match status" value="1"/>
</dbReference>
<gene>
    <name evidence="3" type="ORF">KK060_19010</name>
</gene>
<dbReference type="PANTHER" id="PTHR46696:SF1">
    <property type="entry name" value="CYTOCHROME P450 YJIB-RELATED"/>
    <property type="match status" value="1"/>
</dbReference>
<dbReference type="InterPro" id="IPR036396">
    <property type="entry name" value="Cyt_P450_sf"/>
</dbReference>
<dbReference type="InterPro" id="IPR001128">
    <property type="entry name" value="Cyt_P450"/>
</dbReference>
<comment type="caution">
    <text evidence="3">The sequence shown here is derived from an EMBL/GenBank/DDBJ whole genome shotgun (WGS) entry which is preliminary data.</text>
</comment>
<dbReference type="Proteomes" id="UP000772618">
    <property type="component" value="Unassembled WGS sequence"/>
</dbReference>
<evidence type="ECO:0000313" key="4">
    <source>
        <dbReference type="Proteomes" id="UP000772618"/>
    </source>
</evidence>
<name>A0ABS5VWY3_9BACT</name>
<dbReference type="InterPro" id="IPR017972">
    <property type="entry name" value="Cyt_P450_CS"/>
</dbReference>
<evidence type="ECO:0000256" key="2">
    <source>
        <dbReference type="RuleBase" id="RU000461"/>
    </source>
</evidence>
<organism evidence="3 4">
    <name type="scientific">Chryseosolibacter indicus</name>
    <dbReference type="NCBI Taxonomy" id="2782351"/>
    <lineage>
        <taxon>Bacteria</taxon>
        <taxon>Pseudomonadati</taxon>
        <taxon>Bacteroidota</taxon>
        <taxon>Cytophagia</taxon>
        <taxon>Cytophagales</taxon>
        <taxon>Chryseotaleaceae</taxon>
        <taxon>Chryseosolibacter</taxon>
    </lineage>
</organism>
<comment type="similarity">
    <text evidence="1 2">Belongs to the cytochrome P450 family.</text>
</comment>
<keyword evidence="2" id="KW-0560">Oxidoreductase</keyword>
<dbReference type="InterPro" id="IPR002397">
    <property type="entry name" value="Cyt_P450_B"/>
</dbReference>
<evidence type="ECO:0000313" key="3">
    <source>
        <dbReference type="EMBL" id="MBT1705389.1"/>
    </source>
</evidence>
<protein>
    <submittedName>
        <fullName evidence="3">Cytochrome P450</fullName>
    </submittedName>
</protein>
<dbReference type="RefSeq" id="WP_254155337.1">
    <property type="nucleotide sequence ID" value="NZ_JAHESD010000054.1"/>
</dbReference>
<reference evidence="3 4" key="1">
    <citation type="submission" date="2021-05" db="EMBL/GenBank/DDBJ databases">
        <title>A Polyphasic approach of four new species of the genus Ohtaekwangia: Ohtaekwangia histidinii sp. nov., Ohtaekwangia cretensis sp. nov., Ohtaekwangia indiensis sp. nov., Ohtaekwangia reichenbachii sp. nov. from diverse environment.</title>
        <authorList>
            <person name="Octaviana S."/>
        </authorList>
    </citation>
    <scope>NUCLEOTIDE SEQUENCE [LARGE SCALE GENOMIC DNA]</scope>
    <source>
        <strain evidence="3 4">PWU20</strain>
    </source>
</reference>
<dbReference type="Gene3D" id="1.10.630.10">
    <property type="entry name" value="Cytochrome P450"/>
    <property type="match status" value="1"/>
</dbReference>
<keyword evidence="4" id="KW-1185">Reference proteome</keyword>
<keyword evidence="2" id="KW-0479">Metal-binding</keyword>
<dbReference type="SUPFAM" id="SSF48264">
    <property type="entry name" value="Cytochrome P450"/>
    <property type="match status" value="1"/>
</dbReference>
<evidence type="ECO:0000256" key="1">
    <source>
        <dbReference type="ARBA" id="ARBA00010617"/>
    </source>
</evidence>
<dbReference type="Pfam" id="PF00067">
    <property type="entry name" value="p450"/>
    <property type="match status" value="1"/>
</dbReference>
<sequence>MDQRSKIVWNPFTPGYFENPYDHLKICREQNPIHKVLTNSWIFFKYNDVNEILSSNKFEVSELSDFFKEKEPYIFKNSTACPYLSKGTKMWPMYLNNEEHKQTRAVMGKSLLLKGLDKALIEFADRINYEHQGKKHIDLVAYCARYIYLVLERILGVSDLGELEQIKQYSNWLARSQDVYVPRQVYQEVNSWLLWGKDIFVDSGFEKNVKHYADQSNLNYTEDDLYSISALTLMAAFETSKDNLSTALHCILQSNELIEYVLRCNQEELNILIEELFRFSSPLQYTIRVNKNPLEYDDIHIPAYTKLYLCLASANRDDTVFERPNDVLVDRNPNEHLSFGKGVHFCLGANIARQEMRNCLKPMVQFLKNYRIKNEEEIQWSKQIFMRTIESVALEARF</sequence>